<organism evidence="1 2">
    <name type="scientific">Eubacterium maltosivorans</name>
    <dbReference type="NCBI Taxonomy" id="2041044"/>
    <lineage>
        <taxon>Bacteria</taxon>
        <taxon>Bacillati</taxon>
        <taxon>Bacillota</taxon>
        <taxon>Clostridia</taxon>
        <taxon>Eubacteriales</taxon>
        <taxon>Eubacteriaceae</taxon>
        <taxon>Eubacterium</taxon>
    </lineage>
</organism>
<accession>A0A4P9CAE0</accession>
<reference evidence="1 2" key="1">
    <citation type="submission" date="2018-05" db="EMBL/GenBank/DDBJ databases">
        <title>Genome comparison of Eubacterium sp.</title>
        <authorList>
            <person name="Feng Y."/>
            <person name="Sanchez-Andrea I."/>
            <person name="Stams A.J.M."/>
            <person name="De Vos W.M."/>
        </authorList>
    </citation>
    <scope>NUCLEOTIDE SEQUENCE [LARGE SCALE GENOMIC DNA]</scope>
    <source>
        <strain evidence="1 2">YI</strain>
    </source>
</reference>
<evidence type="ECO:0000313" key="2">
    <source>
        <dbReference type="Proteomes" id="UP000218387"/>
    </source>
</evidence>
<gene>
    <name evidence="1" type="ORF">CPZ25_014835</name>
</gene>
<dbReference type="EMBL" id="CP029487">
    <property type="protein sequence ID" value="QCT72549.1"/>
    <property type="molecule type" value="Genomic_DNA"/>
</dbReference>
<evidence type="ECO:0000313" key="1">
    <source>
        <dbReference type="EMBL" id="QCT72549.1"/>
    </source>
</evidence>
<proteinExistence type="predicted"/>
<dbReference type="Proteomes" id="UP000218387">
    <property type="component" value="Chromosome"/>
</dbReference>
<sequence length="115" mass="12842">MASFNLGEELRKVLLAGVGAVATTAEKSQELINQLVEKGELTVEQGKVMNEELKRNIRDKVKENVTVVVKDDEPSVDKVVETMDKMSPEELQAIKDKLARMERENAEDAEVKDAE</sequence>
<dbReference type="PANTHER" id="PTHR38664:SF1">
    <property type="entry name" value="SLR0058 PROTEIN"/>
    <property type="match status" value="1"/>
</dbReference>
<dbReference type="GeneID" id="68361880"/>
<dbReference type="AlphaFoldDB" id="A0A4P9CAE0"/>
<evidence type="ECO:0008006" key="3">
    <source>
        <dbReference type="Google" id="ProtNLM"/>
    </source>
</evidence>
<dbReference type="RefSeq" id="WP_013378791.1">
    <property type="nucleotide sequence ID" value="NZ_CABJDW020000019.1"/>
</dbReference>
<dbReference type="PANTHER" id="PTHR38664">
    <property type="entry name" value="SLR0058 PROTEIN"/>
    <property type="match status" value="1"/>
</dbReference>
<name>A0A4P9CAE0_EUBML</name>
<keyword evidence="2" id="KW-1185">Reference proteome</keyword>
<dbReference type="KEGG" id="emt:CPZ25_014835"/>
<dbReference type="Pfam" id="PF05597">
    <property type="entry name" value="Phasin"/>
    <property type="match status" value="1"/>
</dbReference>
<dbReference type="InterPro" id="IPR008769">
    <property type="entry name" value="PhaF_PhaI"/>
</dbReference>
<protein>
    <recommendedName>
        <fullName evidence="3">Aspartyl beta-hydroxylase</fullName>
    </recommendedName>
</protein>